<dbReference type="GO" id="GO:0042626">
    <property type="term" value="F:ATPase-coupled transmembrane transporter activity"/>
    <property type="evidence" value="ECO:0007669"/>
    <property type="project" value="TreeGrafter"/>
</dbReference>
<keyword evidence="3" id="KW-0067">ATP-binding</keyword>
<feature type="domain" description="ABC transporter" evidence="4">
    <location>
        <begin position="290"/>
        <end position="507"/>
    </location>
</feature>
<evidence type="ECO:0000256" key="3">
    <source>
        <dbReference type="ARBA" id="ARBA00022840"/>
    </source>
</evidence>
<dbReference type="InterPro" id="IPR015856">
    <property type="entry name" value="ABC_transpr_CbiO/EcfA_su"/>
</dbReference>
<protein>
    <submittedName>
        <fullName evidence="5">Unannotated protein</fullName>
    </submittedName>
</protein>
<dbReference type="InterPro" id="IPR003439">
    <property type="entry name" value="ABC_transporter-like_ATP-bd"/>
</dbReference>
<name>A0A6J6MPF7_9ZZZZ</name>
<dbReference type="PROSITE" id="PS00211">
    <property type="entry name" value="ABC_TRANSPORTER_1"/>
    <property type="match status" value="1"/>
</dbReference>
<dbReference type="SMART" id="SM00382">
    <property type="entry name" value="AAA"/>
    <property type="match status" value="2"/>
</dbReference>
<dbReference type="PROSITE" id="PS50893">
    <property type="entry name" value="ABC_TRANSPORTER_2"/>
    <property type="match status" value="2"/>
</dbReference>
<reference evidence="5" key="1">
    <citation type="submission" date="2020-05" db="EMBL/GenBank/DDBJ databases">
        <authorList>
            <person name="Chiriac C."/>
            <person name="Salcher M."/>
            <person name="Ghai R."/>
            <person name="Kavagutti S V."/>
        </authorList>
    </citation>
    <scope>NUCLEOTIDE SEQUENCE</scope>
</reference>
<evidence type="ECO:0000256" key="1">
    <source>
        <dbReference type="ARBA" id="ARBA00022448"/>
    </source>
</evidence>
<dbReference type="InterPro" id="IPR017871">
    <property type="entry name" value="ABC_transporter-like_CS"/>
</dbReference>
<dbReference type="Gene3D" id="3.40.50.300">
    <property type="entry name" value="P-loop containing nucleotide triphosphate hydrolases"/>
    <property type="match status" value="2"/>
</dbReference>
<dbReference type="Pfam" id="PF00005">
    <property type="entry name" value="ABC_tran"/>
    <property type="match status" value="2"/>
</dbReference>
<sequence>MSTVEFRSVTFSYPGAGPDSPSALIGIDLKVLEGEVLLVVGDSGSGKSSLLRCVNGLAPHSTGGTFGGAVIVGGRSTRNHLPRDLADIVGFVHQDPEAQFVVDRVEHDVAFALENLGLDEASMRRRVEEVLDALGIAHLRDRSPATLSGGERQRCAIAGALALAPSVLVLDEPTSQLDPQGADDVLAALSRLNADLGTTVLLAEHRLERAAPIADRAIVMSRGDITDGPDTTAAVIGRYPGAPSVTRLGRALGWPELPLTVRDARATATRLGVDLKAPLDQRHARGETLLSAKDLRVDIARRRVLHGVSMEIAAGDVIALLGRNGSGKTTLLRALSNLVSATSGEIVGSASIAYVPQDPGTLLFAPTVRDELAETLRLLGKPRDEGAIDCWIESLGLREVEHRHPRGLSGGERQRVAIAAVAIGGAQILLLDEPTRGMDAASRAALELAVRSHAERGGAVVLATHDVELAARCATRVTVLGDGEIVAEGDARQVLSGSLFAPQVLRVLPPFLTVEEVEMVIAE</sequence>
<dbReference type="AlphaFoldDB" id="A0A6J6MPF7"/>
<dbReference type="InterPro" id="IPR025662">
    <property type="entry name" value="Sigma_54_int_dom_ATP-bd_1"/>
</dbReference>
<dbReference type="InterPro" id="IPR003593">
    <property type="entry name" value="AAA+_ATPase"/>
</dbReference>
<dbReference type="GO" id="GO:0005524">
    <property type="term" value="F:ATP binding"/>
    <property type="evidence" value="ECO:0007669"/>
    <property type="project" value="UniProtKB-KW"/>
</dbReference>
<dbReference type="CDD" id="cd03225">
    <property type="entry name" value="ABC_cobalt_CbiO_domain1"/>
    <property type="match status" value="1"/>
</dbReference>
<keyword evidence="1" id="KW-0813">Transport</keyword>
<evidence type="ECO:0000259" key="4">
    <source>
        <dbReference type="PROSITE" id="PS50893"/>
    </source>
</evidence>
<dbReference type="InterPro" id="IPR050095">
    <property type="entry name" value="ECF_ABC_transporter_ATP-bd"/>
</dbReference>
<dbReference type="InterPro" id="IPR027417">
    <property type="entry name" value="P-loop_NTPase"/>
</dbReference>
<dbReference type="GO" id="GO:0016887">
    <property type="term" value="F:ATP hydrolysis activity"/>
    <property type="evidence" value="ECO:0007669"/>
    <property type="project" value="InterPro"/>
</dbReference>
<evidence type="ECO:0000313" key="5">
    <source>
        <dbReference type="EMBL" id="CAB4674888.1"/>
    </source>
</evidence>
<proteinExistence type="predicted"/>
<dbReference type="PROSITE" id="PS00675">
    <property type="entry name" value="SIGMA54_INTERACT_1"/>
    <property type="match status" value="1"/>
</dbReference>
<gene>
    <name evidence="5" type="ORF">UFOPK2242_01683</name>
</gene>
<dbReference type="SUPFAM" id="SSF52540">
    <property type="entry name" value="P-loop containing nucleoside triphosphate hydrolases"/>
    <property type="match status" value="2"/>
</dbReference>
<keyword evidence="2" id="KW-0547">Nucleotide-binding</keyword>
<organism evidence="5">
    <name type="scientific">freshwater metagenome</name>
    <dbReference type="NCBI Taxonomy" id="449393"/>
    <lineage>
        <taxon>unclassified sequences</taxon>
        <taxon>metagenomes</taxon>
        <taxon>ecological metagenomes</taxon>
    </lineage>
</organism>
<dbReference type="GO" id="GO:0043190">
    <property type="term" value="C:ATP-binding cassette (ABC) transporter complex"/>
    <property type="evidence" value="ECO:0007669"/>
    <property type="project" value="TreeGrafter"/>
</dbReference>
<dbReference type="EMBL" id="CAEZWM010000298">
    <property type="protein sequence ID" value="CAB4674888.1"/>
    <property type="molecule type" value="Genomic_DNA"/>
</dbReference>
<dbReference type="PANTHER" id="PTHR43553">
    <property type="entry name" value="HEAVY METAL TRANSPORTER"/>
    <property type="match status" value="1"/>
</dbReference>
<accession>A0A6J6MPF7</accession>
<evidence type="ECO:0000256" key="2">
    <source>
        <dbReference type="ARBA" id="ARBA00022741"/>
    </source>
</evidence>
<feature type="domain" description="ABC transporter" evidence="4">
    <location>
        <begin position="4"/>
        <end position="247"/>
    </location>
</feature>